<gene>
    <name evidence="1" type="ORF">DFP72DRAFT_857836</name>
</gene>
<keyword evidence="2" id="KW-1185">Reference proteome</keyword>
<dbReference type="AlphaFoldDB" id="A0A8H6HDF6"/>
<reference evidence="1 2" key="1">
    <citation type="submission" date="2020-07" db="EMBL/GenBank/DDBJ databases">
        <title>Comparative genomics of pyrophilous fungi reveals a link between fire events and developmental genes.</title>
        <authorList>
            <consortium name="DOE Joint Genome Institute"/>
            <person name="Steindorff A.S."/>
            <person name="Carver A."/>
            <person name="Calhoun S."/>
            <person name="Stillman K."/>
            <person name="Liu H."/>
            <person name="Lipzen A."/>
            <person name="Pangilinan J."/>
            <person name="Labutti K."/>
            <person name="Bruns T.D."/>
            <person name="Grigoriev I.V."/>
        </authorList>
    </citation>
    <scope>NUCLEOTIDE SEQUENCE [LARGE SCALE GENOMIC DNA]</scope>
    <source>
        <strain evidence="1 2">CBS 144469</strain>
    </source>
</reference>
<accession>A0A8H6HDF6</accession>
<proteinExistence type="predicted"/>
<dbReference type="EMBL" id="JACGCI010000125">
    <property type="protein sequence ID" value="KAF6744236.1"/>
    <property type="molecule type" value="Genomic_DNA"/>
</dbReference>
<sequence length="178" mass="20682">MSLSGLPGISSKSYMPDTVNHQYRIASVLPVPSVPQCTVEDVPPPSNFDFYMADSLRHRKLERRRGGSHRVVLVEGDVGHRNAQRWQCVRVWQRFRVKFGSVKHTMRLAPSRYYDSYHQGAHVKPLRLQFIRFRIYKSLRPLKTLINLPHSMSITAEYIWDVNSLLQVANEHPLYVPT</sequence>
<dbReference type="Proteomes" id="UP000521943">
    <property type="component" value="Unassembled WGS sequence"/>
</dbReference>
<name>A0A8H6HDF6_9AGAR</name>
<protein>
    <submittedName>
        <fullName evidence="1">Uncharacterized protein</fullName>
    </submittedName>
</protein>
<evidence type="ECO:0000313" key="2">
    <source>
        <dbReference type="Proteomes" id="UP000521943"/>
    </source>
</evidence>
<organism evidence="1 2">
    <name type="scientific">Ephemerocybe angulata</name>
    <dbReference type="NCBI Taxonomy" id="980116"/>
    <lineage>
        <taxon>Eukaryota</taxon>
        <taxon>Fungi</taxon>
        <taxon>Dikarya</taxon>
        <taxon>Basidiomycota</taxon>
        <taxon>Agaricomycotina</taxon>
        <taxon>Agaricomycetes</taxon>
        <taxon>Agaricomycetidae</taxon>
        <taxon>Agaricales</taxon>
        <taxon>Agaricineae</taxon>
        <taxon>Psathyrellaceae</taxon>
        <taxon>Ephemerocybe</taxon>
    </lineage>
</organism>
<comment type="caution">
    <text evidence="1">The sequence shown here is derived from an EMBL/GenBank/DDBJ whole genome shotgun (WGS) entry which is preliminary data.</text>
</comment>
<evidence type="ECO:0000313" key="1">
    <source>
        <dbReference type="EMBL" id="KAF6744236.1"/>
    </source>
</evidence>